<dbReference type="SUPFAM" id="SSF81296">
    <property type="entry name" value="E set domains"/>
    <property type="match status" value="1"/>
</dbReference>
<feature type="region of interest" description="Disordered" evidence="2">
    <location>
        <begin position="699"/>
        <end position="739"/>
    </location>
</feature>
<evidence type="ECO:0000259" key="4">
    <source>
        <dbReference type="Pfam" id="PF07250"/>
    </source>
</evidence>
<evidence type="ECO:0000256" key="2">
    <source>
        <dbReference type="SAM" id="MobiDB-lite"/>
    </source>
</evidence>
<dbReference type="Gene3D" id="2.60.40.10">
    <property type="entry name" value="Immunoglobulins"/>
    <property type="match status" value="1"/>
</dbReference>
<dbReference type="InterPro" id="IPR009880">
    <property type="entry name" value="Glyoxal_oxidase_N"/>
</dbReference>
<keyword evidence="3" id="KW-0812">Transmembrane</keyword>
<proteinExistence type="predicted"/>
<feature type="region of interest" description="Disordered" evidence="2">
    <location>
        <begin position="818"/>
        <end position="883"/>
    </location>
</feature>
<feature type="compositionally biased region" description="Low complexity" evidence="2">
    <location>
        <begin position="836"/>
        <end position="871"/>
    </location>
</feature>
<dbReference type="InterPro" id="IPR037293">
    <property type="entry name" value="Gal_Oxidase_central_sf"/>
</dbReference>
<dbReference type="InterPro" id="IPR013783">
    <property type="entry name" value="Ig-like_fold"/>
</dbReference>
<dbReference type="Gene3D" id="2.130.10.80">
    <property type="entry name" value="Galactose oxidase/kelch, beta-propeller"/>
    <property type="match status" value="1"/>
</dbReference>
<evidence type="ECO:0000256" key="1">
    <source>
        <dbReference type="ARBA" id="ARBA00022729"/>
    </source>
</evidence>
<feature type="compositionally biased region" description="Low complexity" evidence="2">
    <location>
        <begin position="793"/>
        <end position="804"/>
    </location>
</feature>
<dbReference type="AlphaFoldDB" id="A0A2N8UMP1"/>
<feature type="domain" description="Galactose oxidase-like Early set" evidence="5">
    <location>
        <begin position="506"/>
        <end position="618"/>
    </location>
</feature>
<name>A0A2N8UMP1_9BASI</name>
<keyword evidence="1" id="KW-0732">Signal</keyword>
<feature type="transmembrane region" description="Helical" evidence="3">
    <location>
        <begin position="670"/>
        <end position="691"/>
    </location>
</feature>
<gene>
    <name evidence="6" type="ORF">SRS1_10822</name>
</gene>
<dbReference type="PANTHER" id="PTHR32208:SF21">
    <property type="entry name" value="LOW QUALITY PROTEIN: ALDEHYDE OXIDASE GLOX-LIKE"/>
    <property type="match status" value="1"/>
</dbReference>
<dbReference type="CDD" id="cd02851">
    <property type="entry name" value="E_set_GO_C"/>
    <property type="match status" value="1"/>
</dbReference>
<dbReference type="InterPro" id="IPR006311">
    <property type="entry name" value="TAT_signal"/>
</dbReference>
<evidence type="ECO:0000256" key="3">
    <source>
        <dbReference type="SAM" id="Phobius"/>
    </source>
</evidence>
<dbReference type="PROSITE" id="PS51318">
    <property type="entry name" value="TAT"/>
    <property type="match status" value="1"/>
</dbReference>
<feature type="region of interest" description="Disordered" evidence="2">
    <location>
        <begin position="752"/>
        <end position="804"/>
    </location>
</feature>
<dbReference type="Proteomes" id="UP000239563">
    <property type="component" value="Chromosome XX"/>
</dbReference>
<protein>
    <submittedName>
        <fullName evidence="6">Probable Glo1-Glyoxaloxidase 1</fullName>
    </submittedName>
</protein>
<dbReference type="SUPFAM" id="SSF50965">
    <property type="entry name" value="Galactose oxidase, central domain"/>
    <property type="match status" value="1"/>
</dbReference>
<feature type="domain" description="Glyoxal oxidase N-terminal" evidence="4">
    <location>
        <begin position="215"/>
        <end position="501"/>
    </location>
</feature>
<dbReference type="EMBL" id="LT795073">
    <property type="protein sequence ID" value="SJX66177.1"/>
    <property type="molecule type" value="Genomic_DNA"/>
</dbReference>
<accession>A0A2N8UMP1</accession>
<organism evidence="6 7">
    <name type="scientific">Sporisorium reilianum f. sp. reilianum</name>
    <dbReference type="NCBI Taxonomy" id="72559"/>
    <lineage>
        <taxon>Eukaryota</taxon>
        <taxon>Fungi</taxon>
        <taxon>Dikarya</taxon>
        <taxon>Basidiomycota</taxon>
        <taxon>Ustilaginomycotina</taxon>
        <taxon>Ustilaginomycetes</taxon>
        <taxon>Ustilaginales</taxon>
        <taxon>Ustilaginaceae</taxon>
        <taxon>Sporisorium</taxon>
    </lineage>
</organism>
<dbReference type="InterPro" id="IPR014756">
    <property type="entry name" value="Ig_E-set"/>
</dbReference>
<dbReference type="PANTHER" id="PTHR32208">
    <property type="entry name" value="SECRETED PROTEIN-RELATED"/>
    <property type="match status" value="1"/>
</dbReference>
<keyword evidence="3" id="KW-0472">Membrane</keyword>
<keyword evidence="3" id="KW-1133">Transmembrane helix</keyword>
<dbReference type="Pfam" id="PF09118">
    <property type="entry name" value="GO-like_E_set"/>
    <property type="match status" value="1"/>
</dbReference>
<sequence length="883" mass="95083">MTRHLSSSSRRSSLAKKAMTLATAALALSSRASAANKAGTYEIVNHNSLASAMMLGVIDEDNVFILDKAENNSARLADGRHVWGSFYKLSDNSVTGTAVNTNTFCASGATLGNGSWLVAGGNQAVGYGGAAQAQNLNPYSDYDGTKAIRLLEPNSSTWIDSPSTSITQVNMLQQPRWYPGIEVLEDGSVIFIGGAVSGGYINRNTPTTDTLYQNGGANPTYEYFPSRTTGNLPVCQFMGQTNGLNMYPHTYLMPSGKIFMQANVSTTLWDHTNNIFTPLPDMPGNVVRVYPASAATAMLPLTPQNAYTPTILFCGGSVMSDQMWGNYSGPGGNILGITASTDCSSITPEDNQGNQTPNVQYVQEETLPEGRSMGQFIHLPDGTMVIVNGANKGTAGYANATYNTIQYNGQTVVTEGLSQDPTYVPVLYDPSKPKGQRLSNAGFSPSTVARLYHSSAVLLADGSVMIAGSNPHQDVSLNMPTGTTPQAFNTTYEIEKWYPPYWDQPRPYPQGVPTSVLYGGSPFNITVNGTFMGDSANAKAANTKFAIIRPGFSTHAMNMGQRAVYLDYTYTVNDDASVTYMVNPLPNTKAMNRVFVPGPAFFFVTVGGVPSYGKKIMVGTGVSGTGNVPFTAALGSTLVSLPAPVNSTKFTASISRAGSSSSSDFGLGKIIGIAVAGAAVLALIALGCCLWRRKGRNNNEKAAARQSAAPWTSRDMGSGPEYKRVDTPVGSVHGGRFGSARMDSSNTFESYRMHDQASASESKEALSGYYDQPRTGSRAGYAPSPLAYDQHGRGSSQGQYQQGWGEYHAGDAGAYYEENTHRYGGGSGGGHSYDDYPPQQYQQQQYQQQQYQQQQYQQHHYSQPQQQQQQQHQHRQYYDSPRR</sequence>
<dbReference type="InterPro" id="IPR011043">
    <property type="entry name" value="Gal_Oxase/kelch_b-propeller"/>
</dbReference>
<evidence type="ECO:0000259" key="5">
    <source>
        <dbReference type="Pfam" id="PF09118"/>
    </source>
</evidence>
<evidence type="ECO:0000313" key="6">
    <source>
        <dbReference type="EMBL" id="SJX66177.1"/>
    </source>
</evidence>
<dbReference type="Pfam" id="PF07250">
    <property type="entry name" value="Glyoxal_oxid_N"/>
    <property type="match status" value="1"/>
</dbReference>
<reference evidence="6 7" key="1">
    <citation type="submission" date="2017-02" db="EMBL/GenBank/DDBJ databases">
        <authorList>
            <person name="Peterson S.W."/>
        </authorList>
    </citation>
    <scope>NUCLEOTIDE SEQUENCE [LARGE SCALE GENOMIC DNA]</scope>
    <source>
        <strain evidence="6 7">SRS1_H2-8</strain>
    </source>
</reference>
<evidence type="ECO:0000313" key="7">
    <source>
        <dbReference type="Proteomes" id="UP000239563"/>
    </source>
</evidence>
<dbReference type="InterPro" id="IPR015202">
    <property type="entry name" value="GO-like_E_set"/>
</dbReference>